<sequence length="169" mass="19103">MTDAAEQGCIQIVTYIRRRRDLTQRHLYELWENVHAHKVILWAEKHGIQRYQQIHVTGSLVPIAATASAPNALSTGELPITAIEFDGIAMFLVPSLKQFTEAFRDPYYVAVIEPDEREFLDKEGPGIGVIASFQGKMVDMVCQGKSTAEGNGKSGEYRKLFEEFENRTR</sequence>
<feature type="domain" description="EthD" evidence="2">
    <location>
        <begin position="20"/>
        <end position="122"/>
    </location>
</feature>
<accession>A0A9P4HFG1</accession>
<dbReference type="SUPFAM" id="SSF54909">
    <property type="entry name" value="Dimeric alpha+beta barrel"/>
    <property type="match status" value="1"/>
</dbReference>
<comment type="similarity">
    <text evidence="1">Belongs to the tpcK family.</text>
</comment>
<proteinExistence type="inferred from homology"/>
<dbReference type="InterPro" id="IPR011008">
    <property type="entry name" value="Dimeric_a/b-barrel"/>
</dbReference>
<evidence type="ECO:0000259" key="2">
    <source>
        <dbReference type="Pfam" id="PF07110"/>
    </source>
</evidence>
<dbReference type="InterPro" id="IPR009799">
    <property type="entry name" value="EthD_dom"/>
</dbReference>
<comment type="caution">
    <text evidence="3">The sequence shown here is derived from an EMBL/GenBank/DDBJ whole genome shotgun (WGS) entry which is preliminary data.</text>
</comment>
<dbReference type="Gene3D" id="3.30.70.100">
    <property type="match status" value="1"/>
</dbReference>
<evidence type="ECO:0000313" key="4">
    <source>
        <dbReference type="Proteomes" id="UP000799777"/>
    </source>
</evidence>
<evidence type="ECO:0000313" key="3">
    <source>
        <dbReference type="EMBL" id="KAF2033072.1"/>
    </source>
</evidence>
<evidence type="ECO:0000256" key="1">
    <source>
        <dbReference type="ARBA" id="ARBA00005986"/>
    </source>
</evidence>
<dbReference type="OrthoDB" id="3183782at2759"/>
<gene>
    <name evidence="3" type="ORF">EK21DRAFT_86512</name>
</gene>
<keyword evidence="4" id="KW-1185">Reference proteome</keyword>
<protein>
    <recommendedName>
        <fullName evidence="2">EthD domain-containing protein</fullName>
    </recommendedName>
</protein>
<dbReference type="EMBL" id="ML978168">
    <property type="protein sequence ID" value="KAF2033072.1"/>
    <property type="molecule type" value="Genomic_DNA"/>
</dbReference>
<name>A0A9P4HFG1_9PLEO</name>
<organism evidence="3 4">
    <name type="scientific">Setomelanomma holmii</name>
    <dbReference type="NCBI Taxonomy" id="210430"/>
    <lineage>
        <taxon>Eukaryota</taxon>
        <taxon>Fungi</taxon>
        <taxon>Dikarya</taxon>
        <taxon>Ascomycota</taxon>
        <taxon>Pezizomycotina</taxon>
        <taxon>Dothideomycetes</taxon>
        <taxon>Pleosporomycetidae</taxon>
        <taxon>Pleosporales</taxon>
        <taxon>Pleosporineae</taxon>
        <taxon>Phaeosphaeriaceae</taxon>
        <taxon>Setomelanomma</taxon>
    </lineage>
</organism>
<dbReference type="AlphaFoldDB" id="A0A9P4HFG1"/>
<dbReference type="Pfam" id="PF07110">
    <property type="entry name" value="EthD"/>
    <property type="match status" value="1"/>
</dbReference>
<reference evidence="3" key="1">
    <citation type="journal article" date="2020" name="Stud. Mycol.">
        <title>101 Dothideomycetes genomes: a test case for predicting lifestyles and emergence of pathogens.</title>
        <authorList>
            <person name="Haridas S."/>
            <person name="Albert R."/>
            <person name="Binder M."/>
            <person name="Bloem J."/>
            <person name="Labutti K."/>
            <person name="Salamov A."/>
            <person name="Andreopoulos B."/>
            <person name="Baker S."/>
            <person name="Barry K."/>
            <person name="Bills G."/>
            <person name="Bluhm B."/>
            <person name="Cannon C."/>
            <person name="Castanera R."/>
            <person name="Culley D."/>
            <person name="Daum C."/>
            <person name="Ezra D."/>
            <person name="Gonzalez J."/>
            <person name="Henrissat B."/>
            <person name="Kuo A."/>
            <person name="Liang C."/>
            <person name="Lipzen A."/>
            <person name="Lutzoni F."/>
            <person name="Magnuson J."/>
            <person name="Mondo S."/>
            <person name="Nolan M."/>
            <person name="Ohm R."/>
            <person name="Pangilinan J."/>
            <person name="Park H.-J."/>
            <person name="Ramirez L."/>
            <person name="Alfaro M."/>
            <person name="Sun H."/>
            <person name="Tritt A."/>
            <person name="Yoshinaga Y."/>
            <person name="Zwiers L.-H."/>
            <person name="Turgeon B."/>
            <person name="Goodwin S."/>
            <person name="Spatafora J."/>
            <person name="Crous P."/>
            <person name="Grigoriev I."/>
        </authorList>
    </citation>
    <scope>NUCLEOTIDE SEQUENCE</scope>
    <source>
        <strain evidence="3">CBS 110217</strain>
    </source>
</reference>
<dbReference type="Proteomes" id="UP000799777">
    <property type="component" value="Unassembled WGS sequence"/>
</dbReference>
<dbReference type="GO" id="GO:0016491">
    <property type="term" value="F:oxidoreductase activity"/>
    <property type="evidence" value="ECO:0007669"/>
    <property type="project" value="InterPro"/>
</dbReference>